<protein>
    <recommendedName>
        <fullName evidence="4">Deoxynucleoside kinase domain-containing protein</fullName>
    </recommendedName>
</protein>
<dbReference type="InterPro" id="IPR031314">
    <property type="entry name" value="DNK_dom"/>
</dbReference>
<evidence type="ECO:0000259" key="4">
    <source>
        <dbReference type="Pfam" id="PF01712"/>
    </source>
</evidence>
<dbReference type="FunFam" id="3.40.50.300:FF:001571">
    <property type="entry name" value="Deoxynucleoside kinase"/>
    <property type="match status" value="1"/>
</dbReference>
<dbReference type="PIRSF" id="PIRSF000705">
    <property type="entry name" value="DNK"/>
    <property type="match status" value="1"/>
</dbReference>
<keyword evidence="3" id="KW-0067">ATP-binding</keyword>
<dbReference type="AlphaFoldDB" id="A0A8J2W1W2"/>
<feature type="binding site" evidence="3">
    <location>
        <begin position="18"/>
        <end position="26"/>
    </location>
    <ligand>
        <name>ATP</name>
        <dbReference type="ChEBI" id="CHEBI:30616"/>
    </ligand>
</feature>
<name>A0A8J2W1W2_9CRUS</name>
<dbReference type="GO" id="GO:0005524">
    <property type="term" value="F:ATP binding"/>
    <property type="evidence" value="ECO:0007669"/>
    <property type="project" value="UniProtKB-KW"/>
</dbReference>
<dbReference type="PANTHER" id="PTHR10513:SF38">
    <property type="entry name" value="DEOXYNUCLEOSIDE KINASE-LIKE PROTEIN"/>
    <property type="match status" value="1"/>
</dbReference>
<gene>
    <name evidence="5" type="ORF">DGAL_LOCUS3905</name>
</gene>
<organism evidence="5 6">
    <name type="scientific">Daphnia galeata</name>
    <dbReference type="NCBI Taxonomy" id="27404"/>
    <lineage>
        <taxon>Eukaryota</taxon>
        <taxon>Metazoa</taxon>
        <taxon>Ecdysozoa</taxon>
        <taxon>Arthropoda</taxon>
        <taxon>Crustacea</taxon>
        <taxon>Branchiopoda</taxon>
        <taxon>Diplostraca</taxon>
        <taxon>Cladocera</taxon>
        <taxon>Anomopoda</taxon>
        <taxon>Daphniidae</taxon>
        <taxon>Daphnia</taxon>
    </lineage>
</organism>
<evidence type="ECO:0000313" key="5">
    <source>
        <dbReference type="EMBL" id="CAH0101570.1"/>
    </source>
</evidence>
<dbReference type="Gene3D" id="3.40.50.300">
    <property type="entry name" value="P-loop containing nucleotide triphosphate hydrolases"/>
    <property type="match status" value="1"/>
</dbReference>
<evidence type="ECO:0000256" key="3">
    <source>
        <dbReference type="PIRSR" id="PIRSR000705-3"/>
    </source>
</evidence>
<feature type="active site" description="Proton acceptor" evidence="2">
    <location>
        <position position="94"/>
    </location>
</feature>
<dbReference type="SUPFAM" id="SSF52540">
    <property type="entry name" value="P-loop containing nucleoside triphosphate hydrolases"/>
    <property type="match status" value="1"/>
</dbReference>
<sequence length="223" mass="25531">MTSYPKKIKRPFVVSVEGNIGSGKSSFLKHFQSQPGVKTYSEPVADWCDVGGHNLLALLYKNPEKWSFAFQSTVQLTRLNIILQPTDASVKMIERSLQNNRFCFLEIGKKMGALSPPEYVVLTKWYEWLEEKADIGLDLIVYLKTSPEVAHQRMKNRQRAEESEVPLSYITLVHDCYESWLVGDGQTRPHCPAPVLILDANRSLEEMFKVYEENLDKILGLHL</sequence>
<comment type="caution">
    <text evidence="5">The sequence shown here is derived from an EMBL/GenBank/DDBJ whole genome shotgun (WGS) entry which is preliminary data.</text>
</comment>
<dbReference type="InterPro" id="IPR050566">
    <property type="entry name" value="Deoxyribonucleoside_kinase"/>
</dbReference>
<evidence type="ECO:0000256" key="2">
    <source>
        <dbReference type="PIRSR" id="PIRSR000705-1"/>
    </source>
</evidence>
<dbReference type="PANTHER" id="PTHR10513">
    <property type="entry name" value="DEOXYNUCLEOSIDE KINASE"/>
    <property type="match status" value="1"/>
</dbReference>
<dbReference type="InterPro" id="IPR027417">
    <property type="entry name" value="P-loop_NTPase"/>
</dbReference>
<comment type="similarity">
    <text evidence="1">Belongs to the DCK/DGK family.</text>
</comment>
<dbReference type="Pfam" id="PF01712">
    <property type="entry name" value="dNK"/>
    <property type="match status" value="1"/>
</dbReference>
<evidence type="ECO:0000313" key="6">
    <source>
        <dbReference type="Proteomes" id="UP000789390"/>
    </source>
</evidence>
<keyword evidence="3" id="KW-0547">Nucleotide-binding</keyword>
<dbReference type="GO" id="GO:0019136">
    <property type="term" value="F:deoxynucleoside kinase activity"/>
    <property type="evidence" value="ECO:0007669"/>
    <property type="project" value="InterPro"/>
</dbReference>
<evidence type="ECO:0000256" key="1">
    <source>
        <dbReference type="ARBA" id="ARBA00007420"/>
    </source>
</evidence>
<proteinExistence type="inferred from homology"/>
<dbReference type="EMBL" id="CAKKLH010000061">
    <property type="protein sequence ID" value="CAH0101570.1"/>
    <property type="molecule type" value="Genomic_DNA"/>
</dbReference>
<accession>A0A8J2W1W2</accession>
<feature type="binding site" evidence="3">
    <location>
        <begin position="153"/>
        <end position="157"/>
    </location>
    <ligand>
        <name>ATP</name>
        <dbReference type="ChEBI" id="CHEBI:30616"/>
    </ligand>
</feature>
<dbReference type="GO" id="GO:0005739">
    <property type="term" value="C:mitochondrion"/>
    <property type="evidence" value="ECO:0007669"/>
    <property type="project" value="TreeGrafter"/>
</dbReference>
<dbReference type="OrthoDB" id="567086at2759"/>
<dbReference type="Proteomes" id="UP000789390">
    <property type="component" value="Unassembled WGS sequence"/>
</dbReference>
<feature type="domain" description="Deoxynucleoside kinase" evidence="4">
    <location>
        <begin position="14"/>
        <end position="213"/>
    </location>
</feature>
<keyword evidence="6" id="KW-1185">Reference proteome</keyword>
<dbReference type="CDD" id="cd01673">
    <property type="entry name" value="dNK"/>
    <property type="match status" value="1"/>
</dbReference>
<dbReference type="InterPro" id="IPR002624">
    <property type="entry name" value="DCK/DGK"/>
</dbReference>
<reference evidence="5" key="1">
    <citation type="submission" date="2021-11" db="EMBL/GenBank/DDBJ databases">
        <authorList>
            <person name="Schell T."/>
        </authorList>
    </citation>
    <scope>NUCLEOTIDE SEQUENCE</scope>
    <source>
        <strain evidence="5">M5</strain>
    </source>
</reference>